<dbReference type="GO" id="GO:0016853">
    <property type="term" value="F:isomerase activity"/>
    <property type="evidence" value="ECO:0007669"/>
    <property type="project" value="UniProtKB-KW"/>
</dbReference>
<proteinExistence type="predicted"/>
<gene>
    <name evidence="1" type="ORF">Lbir_0136</name>
    <name evidence="2" type="ORF">NCTC12437_00534</name>
</gene>
<dbReference type="EMBL" id="UGNW01000001">
    <property type="protein sequence ID" value="STX30771.1"/>
    <property type="molecule type" value="Genomic_DNA"/>
</dbReference>
<evidence type="ECO:0000313" key="2">
    <source>
        <dbReference type="EMBL" id="STX30771.1"/>
    </source>
</evidence>
<evidence type="ECO:0000313" key="4">
    <source>
        <dbReference type="Proteomes" id="UP000255066"/>
    </source>
</evidence>
<keyword evidence="3" id="KW-1185">Reference proteome</keyword>
<dbReference type="AlphaFoldDB" id="A0A378I820"/>
<reference evidence="1 3" key="1">
    <citation type="submission" date="2015-11" db="EMBL/GenBank/DDBJ databases">
        <title>Genomic analysis of 38 Legionella species identifies large and diverse effector repertoires.</title>
        <authorList>
            <person name="Burstein D."/>
            <person name="Amaro F."/>
            <person name="Zusman T."/>
            <person name="Lifshitz Z."/>
            <person name="Cohen O."/>
            <person name="Gilbert J.A."/>
            <person name="Pupko T."/>
            <person name="Shuman H.A."/>
            <person name="Segal G."/>
        </authorList>
    </citation>
    <scope>NUCLEOTIDE SEQUENCE [LARGE SCALE GENOMIC DNA]</scope>
    <source>
        <strain evidence="1 3">CDC#1407-AL-14</strain>
    </source>
</reference>
<dbReference type="STRING" id="28083.Lbir_0136"/>
<evidence type="ECO:0000313" key="3">
    <source>
        <dbReference type="Proteomes" id="UP000054735"/>
    </source>
</evidence>
<dbReference type="EMBL" id="LNXT01000001">
    <property type="protein sequence ID" value="KTC76067.1"/>
    <property type="molecule type" value="Genomic_DNA"/>
</dbReference>
<sequence>MKLYKKLLACFTDSKKESKTKGKFILYKIVDYDEDNYLIQCINTRGIIPMSLEEILCDVVILFGLHPIQSCFVGIEYIRTNLTHPFLKITQKNCISSYQNSRYGKYNLLFQNRDGLVGFECKTTDEIYIREPSEIALAKKIIEEFDAIQAFYIGVMAGRQFAKNPNTQRETNKKKHLRLVVG</sequence>
<accession>A0A378I820</accession>
<keyword evidence="2" id="KW-0413">Isomerase</keyword>
<evidence type="ECO:0000313" key="1">
    <source>
        <dbReference type="EMBL" id="KTC76067.1"/>
    </source>
</evidence>
<dbReference type="Proteomes" id="UP000054735">
    <property type="component" value="Unassembled WGS sequence"/>
</dbReference>
<reference evidence="2 4" key="2">
    <citation type="submission" date="2018-06" db="EMBL/GenBank/DDBJ databases">
        <authorList>
            <consortium name="Pathogen Informatics"/>
            <person name="Doyle S."/>
        </authorList>
    </citation>
    <scope>NUCLEOTIDE SEQUENCE [LARGE SCALE GENOMIC DNA]</scope>
    <source>
        <strain evidence="2 4">NCTC12437</strain>
    </source>
</reference>
<dbReference type="RefSeq" id="WP_058522259.1">
    <property type="nucleotide sequence ID" value="NZ_CAAAHV010000030.1"/>
</dbReference>
<organism evidence="2 4">
    <name type="scientific">Legionella birminghamensis</name>
    <dbReference type="NCBI Taxonomy" id="28083"/>
    <lineage>
        <taxon>Bacteria</taxon>
        <taxon>Pseudomonadati</taxon>
        <taxon>Pseudomonadota</taxon>
        <taxon>Gammaproteobacteria</taxon>
        <taxon>Legionellales</taxon>
        <taxon>Legionellaceae</taxon>
        <taxon>Legionella</taxon>
    </lineage>
</organism>
<protein>
    <submittedName>
        <fullName evidence="2">Phosphomannose isomerase GDP mannose pyrophosphorylase</fullName>
    </submittedName>
</protein>
<dbReference type="Proteomes" id="UP000255066">
    <property type="component" value="Unassembled WGS sequence"/>
</dbReference>
<dbReference type="OrthoDB" id="5647949at2"/>
<name>A0A378I820_9GAMM</name>